<dbReference type="Proteomes" id="UP000247790">
    <property type="component" value="Unassembled WGS sequence"/>
</dbReference>
<dbReference type="PANTHER" id="PTHR37812">
    <property type="entry name" value="MU-LIKE PROPHAGE FLUMU PROTEIN C"/>
    <property type="match status" value="1"/>
</dbReference>
<dbReference type="EMBL" id="QJSW01000020">
    <property type="protein sequence ID" value="PYE45460.1"/>
    <property type="molecule type" value="Genomic_DNA"/>
</dbReference>
<dbReference type="AlphaFoldDB" id="A0A2V4VKN7"/>
<evidence type="ECO:0000313" key="3">
    <source>
        <dbReference type="Proteomes" id="UP000247790"/>
    </source>
</evidence>
<dbReference type="InterPro" id="IPR052411">
    <property type="entry name" value="c-mor_Regulatory_Protein"/>
</dbReference>
<dbReference type="InterPro" id="IPR009057">
    <property type="entry name" value="Homeodomain-like_sf"/>
</dbReference>
<evidence type="ECO:0000313" key="1">
    <source>
        <dbReference type="EMBL" id="PYE45460.1"/>
    </source>
</evidence>
<dbReference type="NCBIfam" id="NF040785">
    <property type="entry name" value="CD3324_fam"/>
    <property type="match status" value="1"/>
</dbReference>
<sequence length="96" mass="11186">MKYSNAESIFPEELLRSIQEYVQGELIYIPKPKEAHLKWGEKTHSKSRVSARNVEIQSLFRNGVSIEELASQYFLSYESIKKIVYDGLSSQVRQFL</sequence>
<reference evidence="1 3" key="1">
    <citation type="submission" date="2018-06" db="EMBL/GenBank/DDBJ databases">
        <title>Genomic Encyclopedia of Type Strains, Phase III (KMG-III): the genomes of soil and plant-associated and newly described type strains.</title>
        <authorList>
            <person name="Whitman W."/>
        </authorList>
    </citation>
    <scope>NUCLEOTIDE SEQUENCE [LARGE SCALE GENOMIC DNA]</scope>
    <source>
        <strain evidence="1 3">CECT 7022</strain>
    </source>
</reference>
<dbReference type="InterPro" id="IPR049739">
    <property type="entry name" value="YraL-like"/>
</dbReference>
<keyword evidence="4" id="KW-1185">Reference proteome</keyword>
<organism evidence="1 3">
    <name type="scientific">Paenibacillus barcinonensis</name>
    <dbReference type="NCBI Taxonomy" id="198119"/>
    <lineage>
        <taxon>Bacteria</taxon>
        <taxon>Bacillati</taxon>
        <taxon>Bacillota</taxon>
        <taxon>Bacilli</taxon>
        <taxon>Bacillales</taxon>
        <taxon>Paenibacillaceae</taxon>
        <taxon>Paenibacillus</taxon>
    </lineage>
</organism>
<gene>
    <name evidence="1" type="ORF">DFQ00_12078</name>
    <name evidence="2" type="ORF">HUB98_02405</name>
</gene>
<dbReference type="SUPFAM" id="SSF46689">
    <property type="entry name" value="Homeodomain-like"/>
    <property type="match status" value="1"/>
</dbReference>
<dbReference type="PANTHER" id="PTHR37812:SF1">
    <property type="entry name" value="MU-LIKE PROPHAGE FLUMU PROTEIN C"/>
    <property type="match status" value="1"/>
</dbReference>
<dbReference type="OrthoDB" id="9800398at2"/>
<dbReference type="Proteomes" id="UP000509327">
    <property type="component" value="Chromosome"/>
</dbReference>
<dbReference type="RefSeq" id="WP_110898802.1">
    <property type="nucleotide sequence ID" value="NZ_CP054614.1"/>
</dbReference>
<proteinExistence type="predicted"/>
<accession>A0A2V4VKN7</accession>
<evidence type="ECO:0000313" key="4">
    <source>
        <dbReference type="Proteomes" id="UP000509327"/>
    </source>
</evidence>
<dbReference type="EMBL" id="CP054614">
    <property type="protein sequence ID" value="QKS55275.1"/>
    <property type="molecule type" value="Genomic_DNA"/>
</dbReference>
<name>A0A2V4VKN7_PAEBA</name>
<reference evidence="2 4" key="2">
    <citation type="submission" date="2020-06" db="EMBL/GenBank/DDBJ databases">
        <title>Complete genome of Paenibacillus barcinonensis KACC11450.</title>
        <authorList>
            <person name="Kim M."/>
            <person name="Park Y.-J."/>
            <person name="Shin J.-H."/>
        </authorList>
    </citation>
    <scope>NUCLEOTIDE SEQUENCE [LARGE SCALE GENOMIC DNA]</scope>
    <source>
        <strain evidence="2 4">KACC11450</strain>
    </source>
</reference>
<protein>
    <recommendedName>
        <fullName evidence="5">Mor transcription activator family protein</fullName>
    </recommendedName>
</protein>
<evidence type="ECO:0008006" key="5">
    <source>
        <dbReference type="Google" id="ProtNLM"/>
    </source>
</evidence>
<evidence type="ECO:0000313" key="2">
    <source>
        <dbReference type="EMBL" id="QKS55275.1"/>
    </source>
</evidence>